<dbReference type="EMBL" id="CP091871">
    <property type="protein sequence ID" value="WEU40423.1"/>
    <property type="molecule type" value="Genomic_DNA"/>
</dbReference>
<sequence length="294" mass="34043">MTRIYGVIKVDPTLISGYISAQNSFFKEITGQDLEMFTTKDYSFWLRRVGRFLIVIVSSKDEEQKIMKWKLSQIQLAFIMNLEKDSLNTIIDAVALNSLKYALEKTKLEDLATIIEHLLLNNAIIVFGELREEVTKYIYTLLAISPFFKETYFYEDKSIFSEGAIIGSTNSDIKNILKNIRAVYYDLERNLVEYSNLSEELNKPALKDFITGVILKCREMDEAAGIDFIRNSLRRIIRGKNNVKDLCLKIRKIKFEDILKNLKITEGELQAIVELLQADLKNIIVEDSVIYYQD</sequence>
<reference evidence="1" key="2">
    <citation type="journal article" date="2022" name="Nat. Microbiol.">
        <title>A closed Candidatus Odinarchaeum chromosome exposes Asgard archaeal viruses.</title>
        <authorList>
            <person name="Tamarit D."/>
            <person name="Caceres E.F."/>
            <person name="Krupovic M."/>
            <person name="Nijland R."/>
            <person name="Eme L."/>
            <person name="Robinson N.P."/>
            <person name="Ettema T.J.G."/>
        </authorList>
    </citation>
    <scope>NUCLEOTIDE SEQUENCE</scope>
    <source>
        <strain evidence="1">LCB_4</strain>
    </source>
</reference>
<gene>
    <name evidence="1" type="ORF">OdinLCB4_000375</name>
</gene>
<reference evidence="1" key="1">
    <citation type="journal article" date="2017" name="Nature">
        <title>Asgard archaea illuminate the origin of eukaryotic cellular complexity.</title>
        <authorList>
            <person name="Zaremba-Niedzwiedzka K."/>
            <person name="Caceres E.F."/>
            <person name="Saw J.H."/>
            <person name="Backstrom D."/>
            <person name="Juzokaite L."/>
            <person name="Vancaester E."/>
            <person name="Seitz K.W."/>
            <person name="Anantharaman K."/>
            <person name="Starnawski P."/>
            <person name="Kjeldsen K.U."/>
            <person name="Scott M.B."/>
            <person name="Nunoura T."/>
            <person name="Banfield J.F."/>
            <person name="Schramm A."/>
            <person name="Baker B.J."/>
            <person name="Spang A."/>
            <person name="Ettema T.J.G."/>
        </authorList>
    </citation>
    <scope>NUCLEOTIDE SEQUENCE</scope>
    <source>
        <strain evidence="1">LCB_4</strain>
    </source>
</reference>
<dbReference type="Proteomes" id="UP000186851">
    <property type="component" value="Chromosome"/>
</dbReference>
<protein>
    <submittedName>
        <fullName evidence="1">Uncharacterized protein</fullName>
    </submittedName>
</protein>
<evidence type="ECO:0000313" key="1">
    <source>
        <dbReference type="EMBL" id="WEU40423.1"/>
    </source>
</evidence>
<proteinExistence type="predicted"/>
<accession>A0AAF0D2C4</accession>
<dbReference type="AlphaFoldDB" id="A0AAF0D2C4"/>
<dbReference type="KEGG" id="oyw:OdinLCB4_000375"/>
<organism evidence="1 2">
    <name type="scientific">Odinarchaeota yellowstonii (strain LCB_4)</name>
    <dbReference type="NCBI Taxonomy" id="1841599"/>
    <lineage>
        <taxon>Archaea</taxon>
        <taxon>Promethearchaeati</taxon>
        <taxon>Candidatus Odinarchaeota</taxon>
        <taxon>Candidatus Odinarchaeia</taxon>
        <taxon>Candidatus Odinarchaeales</taxon>
        <taxon>Candidatus Odinarchaeaceae</taxon>
        <taxon>Candidatus Odinarchaeum</taxon>
    </lineage>
</organism>
<name>A0AAF0D2C4_ODILC</name>
<evidence type="ECO:0000313" key="2">
    <source>
        <dbReference type="Proteomes" id="UP000186851"/>
    </source>
</evidence>